<name>A0A7D4Q854_9SPHI</name>
<organism evidence="1 2">
    <name type="scientific">Mucilaginibacter mali</name>
    <dbReference type="NCBI Taxonomy" id="2740462"/>
    <lineage>
        <taxon>Bacteria</taxon>
        <taxon>Pseudomonadati</taxon>
        <taxon>Bacteroidota</taxon>
        <taxon>Sphingobacteriia</taxon>
        <taxon>Sphingobacteriales</taxon>
        <taxon>Sphingobacteriaceae</taxon>
        <taxon>Mucilaginibacter</taxon>
    </lineage>
</organism>
<protein>
    <submittedName>
        <fullName evidence="1">Uncharacterized protein</fullName>
    </submittedName>
</protein>
<proteinExistence type="predicted"/>
<gene>
    <name evidence="1" type="ORF">HQ865_12335</name>
</gene>
<sequence>MDNQQALTGSADAQQHFLARQISIFLFDLKNEAAENGFKADESWTIQLATDAEMASLIRDHRPLVSLKLKPEALLNIYQKVKSKLQQPLSKEDITLSVTDLQNGEKKHLAAYPIRRVRK</sequence>
<keyword evidence="2" id="KW-1185">Reference proteome</keyword>
<dbReference type="KEGG" id="mmab:HQ865_12335"/>
<dbReference type="EMBL" id="CP054139">
    <property type="protein sequence ID" value="QKJ30511.1"/>
    <property type="molecule type" value="Genomic_DNA"/>
</dbReference>
<evidence type="ECO:0000313" key="2">
    <source>
        <dbReference type="Proteomes" id="UP000505355"/>
    </source>
</evidence>
<dbReference type="Proteomes" id="UP000505355">
    <property type="component" value="Chromosome"/>
</dbReference>
<accession>A0A7D4Q854</accession>
<reference evidence="1 2" key="1">
    <citation type="submission" date="2020-05" db="EMBL/GenBank/DDBJ databases">
        <title>Mucilaginibacter mali sp. nov.</title>
        <authorList>
            <person name="Kim H.S."/>
            <person name="Lee K.C."/>
            <person name="Suh M.K."/>
            <person name="Kim J.-S."/>
            <person name="Han K.-I."/>
            <person name="Eom M.K."/>
            <person name="Shin Y.K."/>
            <person name="Lee J.-S."/>
        </authorList>
    </citation>
    <scope>NUCLEOTIDE SEQUENCE [LARGE SCALE GENOMIC DNA]</scope>
    <source>
        <strain evidence="1 2">G2-14</strain>
    </source>
</reference>
<dbReference type="AlphaFoldDB" id="A0A7D4Q854"/>
<evidence type="ECO:0000313" key="1">
    <source>
        <dbReference type="EMBL" id="QKJ30511.1"/>
    </source>
</evidence>
<dbReference type="RefSeq" id="WP_173415185.1">
    <property type="nucleotide sequence ID" value="NZ_CP054139.1"/>
</dbReference>